<dbReference type="GO" id="GO:0071978">
    <property type="term" value="P:bacterial-type flagellum-dependent swarming motility"/>
    <property type="evidence" value="ECO:0007669"/>
    <property type="project" value="TreeGrafter"/>
</dbReference>
<dbReference type="Pfam" id="PF22692">
    <property type="entry name" value="LlgE_F_G_D1"/>
    <property type="match status" value="1"/>
</dbReference>
<feature type="region of interest" description="Disordered" evidence="5">
    <location>
        <begin position="55"/>
        <end position="80"/>
    </location>
</feature>
<dbReference type="AlphaFoldDB" id="A0AAN4ZY75"/>
<feature type="domain" description="Flagellar hook protein FlgE/F/G-like D1" evidence="8">
    <location>
        <begin position="86"/>
        <end position="153"/>
    </location>
</feature>
<organism evidence="9 12">
    <name type="scientific">Allgaiera indica</name>
    <dbReference type="NCBI Taxonomy" id="765699"/>
    <lineage>
        <taxon>Bacteria</taxon>
        <taxon>Pseudomonadati</taxon>
        <taxon>Pseudomonadota</taxon>
        <taxon>Alphaproteobacteria</taxon>
        <taxon>Rhodobacterales</taxon>
        <taxon>Paracoccaceae</taxon>
        <taxon>Allgaiera</taxon>
    </lineage>
</organism>
<dbReference type="NCBIfam" id="TIGR03506">
    <property type="entry name" value="FlgEFG_subfam"/>
    <property type="match status" value="1"/>
</dbReference>
<dbReference type="Pfam" id="PF06429">
    <property type="entry name" value="Flg_bbr_C"/>
    <property type="match status" value="1"/>
</dbReference>
<keyword evidence="9" id="KW-0282">Flagellum</keyword>
<evidence type="ECO:0000256" key="4">
    <source>
        <dbReference type="RuleBase" id="RU362116"/>
    </source>
</evidence>
<evidence type="ECO:0000256" key="3">
    <source>
        <dbReference type="ARBA" id="ARBA00023143"/>
    </source>
</evidence>
<dbReference type="NCBIfam" id="TIGR02490">
    <property type="entry name" value="flgF"/>
    <property type="match status" value="1"/>
</dbReference>
<protein>
    <recommendedName>
        <fullName evidence="4">Flagellar basal-body rod protein FlgF</fullName>
    </recommendedName>
</protein>
<reference evidence="9" key="3">
    <citation type="submission" date="2023-06" db="EMBL/GenBank/DDBJ databases">
        <authorList>
            <person name="Sun Q."/>
            <person name="Zhou Y."/>
        </authorList>
    </citation>
    <scope>NUCLEOTIDE SEQUENCE</scope>
    <source>
        <strain evidence="9">CGMCC 1.10859</strain>
    </source>
</reference>
<evidence type="ECO:0000256" key="5">
    <source>
        <dbReference type="SAM" id="MobiDB-lite"/>
    </source>
</evidence>
<evidence type="ECO:0000313" key="10">
    <source>
        <dbReference type="EMBL" id="SDW30740.1"/>
    </source>
</evidence>
<feature type="domain" description="Flagellar basal-body/hook protein C-terminal" evidence="7">
    <location>
        <begin position="201"/>
        <end position="244"/>
    </location>
</feature>
<dbReference type="GO" id="GO:0030694">
    <property type="term" value="C:bacterial-type flagellum basal body, rod"/>
    <property type="evidence" value="ECO:0007669"/>
    <property type="project" value="UniProtKB-UniRule"/>
</dbReference>
<comment type="subcellular location">
    <subcellularLocation>
        <location evidence="1 4">Bacterial flagellum basal body</location>
    </subcellularLocation>
</comment>
<comment type="caution">
    <text evidence="9">The sequence shown here is derived from an EMBL/GenBank/DDBJ whole genome shotgun (WGS) entry which is preliminary data.</text>
</comment>
<keyword evidence="9" id="KW-0966">Cell projection</keyword>
<name>A0AAN4ZY75_9RHOB</name>
<dbReference type="InterPro" id="IPR037925">
    <property type="entry name" value="FlgE/F/G-like"/>
</dbReference>
<dbReference type="RefSeq" id="WP_035841770.1">
    <property type="nucleotide sequence ID" value="NZ_BNAB01000002.1"/>
</dbReference>
<dbReference type="EMBL" id="BNAB01000002">
    <property type="protein sequence ID" value="GHD99240.1"/>
    <property type="molecule type" value="Genomic_DNA"/>
</dbReference>
<evidence type="ECO:0000259" key="7">
    <source>
        <dbReference type="Pfam" id="PF06429"/>
    </source>
</evidence>
<dbReference type="PANTHER" id="PTHR30435:SF19">
    <property type="entry name" value="FLAGELLAR BASAL-BODY ROD PROTEIN FLGG"/>
    <property type="match status" value="1"/>
</dbReference>
<reference evidence="9" key="1">
    <citation type="journal article" date="2014" name="Int. J. Syst. Evol. Microbiol.">
        <title>Complete genome sequence of Corynebacterium casei LMG S-19264T (=DSM 44701T), isolated from a smear-ripened cheese.</title>
        <authorList>
            <consortium name="US DOE Joint Genome Institute (JGI-PGF)"/>
            <person name="Walter F."/>
            <person name="Albersmeier A."/>
            <person name="Kalinowski J."/>
            <person name="Ruckert C."/>
        </authorList>
    </citation>
    <scope>NUCLEOTIDE SEQUENCE</scope>
    <source>
        <strain evidence="9">CGMCC 1.10859</strain>
    </source>
</reference>
<reference evidence="10 11" key="2">
    <citation type="submission" date="2016-10" db="EMBL/GenBank/DDBJ databases">
        <authorList>
            <person name="Varghese N."/>
            <person name="Submissions S."/>
        </authorList>
    </citation>
    <scope>NUCLEOTIDE SEQUENCE [LARGE SCALE GENOMIC DNA]</scope>
    <source>
        <strain evidence="10 11">DSM 24802</strain>
    </source>
</reference>
<dbReference type="Pfam" id="PF00460">
    <property type="entry name" value="Flg_bb_rod"/>
    <property type="match status" value="1"/>
</dbReference>
<keyword evidence="3 4" id="KW-0975">Bacterial flagellum</keyword>
<evidence type="ECO:0000256" key="1">
    <source>
        <dbReference type="ARBA" id="ARBA00004117"/>
    </source>
</evidence>
<evidence type="ECO:0000259" key="6">
    <source>
        <dbReference type="Pfam" id="PF00460"/>
    </source>
</evidence>
<dbReference type="InterPro" id="IPR020013">
    <property type="entry name" value="Flagellar_FlgE/F/G"/>
</dbReference>
<dbReference type="InterPro" id="IPR012836">
    <property type="entry name" value="FlgF"/>
</dbReference>
<evidence type="ECO:0000313" key="12">
    <source>
        <dbReference type="Proteomes" id="UP000634647"/>
    </source>
</evidence>
<dbReference type="SUPFAM" id="SSF117143">
    <property type="entry name" value="Flagellar hook protein flgE"/>
    <property type="match status" value="1"/>
</dbReference>
<dbReference type="Proteomes" id="UP000634647">
    <property type="component" value="Unassembled WGS sequence"/>
</dbReference>
<evidence type="ECO:0000256" key="2">
    <source>
        <dbReference type="ARBA" id="ARBA00009677"/>
    </source>
</evidence>
<gene>
    <name evidence="9" type="ORF">GCM10008024_05830</name>
    <name evidence="10" type="ORF">SAMN05444006_102292</name>
</gene>
<comment type="subunit">
    <text evidence="4">The basal body constitutes a major portion of the flagellar organelle and consists of five rings (E,L,P,S, and M) mounted on a central rod. The rod consists of about 26 subunits of FlgG in the distal portion, and FlgB, FlgC and FlgF are thought to build up the proximal portion of the rod with about 6 subunits each.</text>
</comment>
<sequence>MDNSTYVSISQALALERSLDVTANNIANSNTAGFKASRVDFTTLVAQTSAGNGHKIDPTDYVRPSTGRIDSRPGPLQRTGNPLDVALSGAGWFSYRTAAGQTAYGRDGRLAVDAQGNLVTVTGAEILDDAGSPIAIPANSAGGLQIGTDGTITDRSGATLGRIGVVDVPGIADFQRVEGGMFIPPEGATPATTPATGTKIAQGFLEQSNVEPVLELTRMMEIQRAYDRAMTLLSDQNDLRKQALGQLGRLG</sequence>
<evidence type="ECO:0000313" key="9">
    <source>
        <dbReference type="EMBL" id="GHD99240.1"/>
    </source>
</evidence>
<dbReference type="InterPro" id="IPR053967">
    <property type="entry name" value="LlgE_F_G-like_D1"/>
</dbReference>
<dbReference type="InterPro" id="IPR019776">
    <property type="entry name" value="Flagellar_basal_body_rod_CS"/>
</dbReference>
<dbReference type="PANTHER" id="PTHR30435">
    <property type="entry name" value="FLAGELLAR PROTEIN"/>
    <property type="match status" value="1"/>
</dbReference>
<proteinExistence type="inferred from homology"/>
<keyword evidence="11" id="KW-1185">Reference proteome</keyword>
<comment type="similarity">
    <text evidence="2 4">Belongs to the flagella basal body rod proteins family.</text>
</comment>
<dbReference type="EMBL" id="FNOB01000002">
    <property type="protein sequence ID" value="SDW30740.1"/>
    <property type="molecule type" value="Genomic_DNA"/>
</dbReference>
<dbReference type="Proteomes" id="UP000199541">
    <property type="component" value="Unassembled WGS sequence"/>
</dbReference>
<keyword evidence="9" id="KW-0969">Cilium</keyword>
<evidence type="ECO:0000313" key="11">
    <source>
        <dbReference type="Proteomes" id="UP000199541"/>
    </source>
</evidence>
<feature type="domain" description="Flagellar basal body rod protein N-terminal" evidence="6">
    <location>
        <begin position="14"/>
        <end position="35"/>
    </location>
</feature>
<dbReference type="PROSITE" id="PS00588">
    <property type="entry name" value="FLAGELLA_BB_ROD"/>
    <property type="match status" value="1"/>
</dbReference>
<evidence type="ECO:0000259" key="8">
    <source>
        <dbReference type="Pfam" id="PF22692"/>
    </source>
</evidence>
<dbReference type="InterPro" id="IPR001444">
    <property type="entry name" value="Flag_bb_rod_N"/>
</dbReference>
<dbReference type="InterPro" id="IPR010930">
    <property type="entry name" value="Flg_bb/hook_C_dom"/>
</dbReference>
<accession>A0AAN4ZY75</accession>